<protein>
    <submittedName>
        <fullName evidence="3">Uncharacterized protein</fullName>
    </submittedName>
</protein>
<feature type="region of interest" description="Disordered" evidence="1">
    <location>
        <begin position="1127"/>
        <end position="1180"/>
    </location>
</feature>
<feature type="compositionally biased region" description="Basic and acidic residues" evidence="1">
    <location>
        <begin position="2836"/>
        <end position="2846"/>
    </location>
</feature>
<keyword evidence="2" id="KW-0812">Transmembrane</keyword>
<feature type="compositionally biased region" description="Basic and acidic residues" evidence="1">
    <location>
        <begin position="2483"/>
        <end position="2495"/>
    </location>
</feature>
<dbReference type="EMBL" id="LCWV01000002">
    <property type="protein sequence ID" value="PWI75415.1"/>
    <property type="molecule type" value="Genomic_DNA"/>
</dbReference>
<feature type="compositionally biased region" description="Polar residues" evidence="1">
    <location>
        <begin position="2692"/>
        <end position="2707"/>
    </location>
</feature>
<evidence type="ECO:0000313" key="3">
    <source>
        <dbReference type="EMBL" id="PWI75415.1"/>
    </source>
</evidence>
<feature type="region of interest" description="Disordered" evidence="1">
    <location>
        <begin position="256"/>
        <end position="310"/>
    </location>
</feature>
<feature type="region of interest" description="Disordered" evidence="1">
    <location>
        <begin position="146"/>
        <end position="178"/>
    </location>
</feature>
<evidence type="ECO:0000256" key="2">
    <source>
        <dbReference type="SAM" id="Phobius"/>
    </source>
</evidence>
<feature type="region of interest" description="Disordered" evidence="1">
    <location>
        <begin position="2033"/>
        <end position="2055"/>
    </location>
</feature>
<feature type="compositionally biased region" description="Low complexity" evidence="1">
    <location>
        <begin position="157"/>
        <end position="170"/>
    </location>
</feature>
<feature type="compositionally biased region" description="Basic and acidic residues" evidence="1">
    <location>
        <begin position="1366"/>
        <end position="1383"/>
    </location>
</feature>
<feature type="region of interest" description="Disordered" evidence="1">
    <location>
        <begin position="2447"/>
        <end position="2865"/>
    </location>
</feature>
<feature type="compositionally biased region" description="Low complexity" evidence="1">
    <location>
        <begin position="861"/>
        <end position="871"/>
    </location>
</feature>
<feature type="region of interest" description="Disordered" evidence="1">
    <location>
        <begin position="1357"/>
        <end position="1458"/>
    </location>
</feature>
<feature type="compositionally biased region" description="Low complexity" evidence="1">
    <location>
        <begin position="1418"/>
        <end position="1435"/>
    </location>
</feature>
<feature type="region of interest" description="Disordered" evidence="1">
    <location>
        <begin position="2099"/>
        <end position="2120"/>
    </location>
</feature>
<feature type="compositionally biased region" description="Basic and acidic residues" evidence="1">
    <location>
        <begin position="2622"/>
        <end position="2634"/>
    </location>
</feature>
<dbReference type="PANTHER" id="PTHR42105">
    <property type="entry name" value="DIM2-ASSOCIATED PROTEIN 1"/>
    <property type="match status" value="1"/>
</dbReference>
<feature type="compositionally biased region" description="Basic and acidic residues" evidence="1">
    <location>
        <begin position="1476"/>
        <end position="1488"/>
    </location>
</feature>
<feature type="compositionally biased region" description="Low complexity" evidence="1">
    <location>
        <begin position="1138"/>
        <end position="1151"/>
    </location>
</feature>
<feature type="compositionally biased region" description="Acidic residues" evidence="1">
    <location>
        <begin position="1752"/>
        <end position="1762"/>
    </location>
</feature>
<feature type="compositionally biased region" description="Low complexity" evidence="1">
    <location>
        <begin position="2781"/>
        <end position="2791"/>
    </location>
</feature>
<feature type="compositionally biased region" description="Basic and acidic residues" evidence="1">
    <location>
        <begin position="1499"/>
        <end position="1560"/>
    </location>
</feature>
<feature type="transmembrane region" description="Helical" evidence="2">
    <location>
        <begin position="187"/>
        <end position="208"/>
    </location>
</feature>
<feature type="compositionally biased region" description="Basic and acidic residues" evidence="1">
    <location>
        <begin position="1845"/>
        <end position="1860"/>
    </location>
</feature>
<evidence type="ECO:0000256" key="1">
    <source>
        <dbReference type="SAM" id="MobiDB-lite"/>
    </source>
</evidence>
<feature type="compositionally biased region" description="Low complexity" evidence="1">
    <location>
        <begin position="1571"/>
        <end position="1590"/>
    </location>
</feature>
<feature type="region of interest" description="Disordered" evidence="1">
    <location>
        <begin position="1904"/>
        <end position="1967"/>
    </location>
</feature>
<feature type="compositionally biased region" description="Polar residues" evidence="1">
    <location>
        <begin position="146"/>
        <end position="156"/>
    </location>
</feature>
<feature type="compositionally biased region" description="Basic and acidic residues" evidence="1">
    <location>
        <begin position="2099"/>
        <end position="2108"/>
    </location>
</feature>
<organism evidence="3 4">
    <name type="scientific">Purpureocillium lilacinum</name>
    <name type="common">Paecilomyces lilacinus</name>
    <dbReference type="NCBI Taxonomy" id="33203"/>
    <lineage>
        <taxon>Eukaryota</taxon>
        <taxon>Fungi</taxon>
        <taxon>Dikarya</taxon>
        <taxon>Ascomycota</taxon>
        <taxon>Pezizomycotina</taxon>
        <taxon>Sordariomycetes</taxon>
        <taxon>Hypocreomycetidae</taxon>
        <taxon>Hypocreales</taxon>
        <taxon>Ophiocordycipitaceae</taxon>
        <taxon>Purpureocillium</taxon>
    </lineage>
</organism>
<dbReference type="Proteomes" id="UP000245956">
    <property type="component" value="Unassembled WGS sequence"/>
</dbReference>
<comment type="caution">
    <text evidence="3">The sequence shown here is derived from an EMBL/GenBank/DDBJ whole genome shotgun (WGS) entry which is preliminary data.</text>
</comment>
<gene>
    <name evidence="3" type="ORF">PCL_06073</name>
</gene>
<keyword evidence="2" id="KW-1133">Transmembrane helix</keyword>
<feature type="compositionally biased region" description="Basic and acidic residues" evidence="1">
    <location>
        <begin position="1610"/>
        <end position="1625"/>
    </location>
</feature>
<accession>A0A2U3ELN8</accession>
<feature type="region of interest" description="Disordered" evidence="1">
    <location>
        <begin position="1660"/>
        <end position="1693"/>
    </location>
</feature>
<feature type="compositionally biased region" description="Basic and acidic residues" evidence="1">
    <location>
        <begin position="1660"/>
        <end position="1679"/>
    </location>
</feature>
<feature type="compositionally biased region" description="Low complexity" evidence="1">
    <location>
        <begin position="2731"/>
        <end position="2741"/>
    </location>
</feature>
<feature type="compositionally biased region" description="Polar residues" evidence="1">
    <location>
        <begin position="1955"/>
        <end position="1965"/>
    </location>
</feature>
<feature type="region of interest" description="Disordered" evidence="1">
    <location>
        <begin position="1214"/>
        <end position="1234"/>
    </location>
</feature>
<name>A0A2U3ELN8_PURLI</name>
<proteinExistence type="predicted"/>
<feature type="compositionally biased region" description="Basic and acidic residues" evidence="1">
    <location>
        <begin position="1591"/>
        <end position="1602"/>
    </location>
</feature>
<feature type="compositionally biased region" description="Polar residues" evidence="1">
    <location>
        <begin position="1263"/>
        <end position="1277"/>
    </location>
</feature>
<reference evidence="3 4" key="1">
    <citation type="journal article" date="2016" name="Front. Microbiol.">
        <title>Genome and transcriptome sequences reveal the specific parasitism of the nematophagous Purpureocillium lilacinum 36-1.</title>
        <authorList>
            <person name="Xie J."/>
            <person name="Li S."/>
            <person name="Mo C."/>
            <person name="Xiao X."/>
            <person name="Peng D."/>
            <person name="Wang G."/>
            <person name="Xiao Y."/>
        </authorList>
    </citation>
    <scope>NUCLEOTIDE SEQUENCE [LARGE SCALE GENOMIC DNA]</scope>
    <source>
        <strain evidence="3 4">36-1</strain>
    </source>
</reference>
<feature type="region of interest" description="Disordered" evidence="1">
    <location>
        <begin position="1734"/>
        <end position="1863"/>
    </location>
</feature>
<feature type="region of interest" description="Disordered" evidence="1">
    <location>
        <begin position="2355"/>
        <end position="2374"/>
    </location>
</feature>
<feature type="region of interest" description="Disordered" evidence="1">
    <location>
        <begin position="699"/>
        <end position="726"/>
    </location>
</feature>
<feature type="compositionally biased region" description="Polar residues" evidence="1">
    <location>
        <begin position="1834"/>
        <end position="1844"/>
    </location>
</feature>
<sequence length="2865" mass="311937">MPLAPALLPTTGMVGGVKRDSTAGRVWSPPVLAGNARRETQTHACAAGRRWRVSTERATSSPALPQVWATFHHTVSLRDDKKRGTRAFCLLVTPTQHFLSWMTSSVRAAVTGLIFTNDSEPPLPSHGVRAYGITVRYHSSLTTPPLSAMSSTTLQRTATPITPTPSATSTLPVGHDGPEGGAASQPLLWVVIPLLAIFAAGCFTVFVWTRHRRGRGDGSGRRLWPEDRILLPSGYIMARSGGRRWADRNRSRDLEGLNELGEAPPPYDTKKPPSISCRYDPADGAGTELTNMDSAGARAPDATTTSARANLETRPRCLHVAPPRPIPRACNRSVCAAAVLGALRVPGETTVTLRATSRRRYAKNAALDHGTPRTRSLWSGEAGRRRRTWSIAQPLHACLAAMLEQRLWQQRNLLSPLANGGTWTNLRAKSVPGFAGRQSLRSAMQCRIAWLVRGSVRDIGIVAVVARADVGSGTAVHMHLACLDGPRWLFCILHRPLYHSRPTRNACVRWSVETAFGIRAVAGHEECGKRRQVGRWMECGKRGGEDPVTAPIRIAVDWPKSTARHSVGMPRPRVRRKGGRRSYDGTYRYRQSGHVEDERWERSRRCDGWMGPGDEARRGEGGEECRRPLGVCLVRIGIWFIVRAALRVCSLGTPYTPTSRTSTWPCWASNRAVSELAPSRQPAEPVHAVENCAHRAAGRRGGAPKWKHWKPRRCTTQPNQHGGKLPSTDGLVAAPAHLRHCCCHLKSFRPQGNFHRRGAGKVPFSLCYQPPASSALTVLRLFPLPNPAVTLDGLSASSPVRPDDLSQAPPWPESFHWASSSAAPAHHHTPVTDHTPRRRPSVQPNVAPAGAIERSIRRSRAAASATLRPSSNVAAQQPPVIHLHPVRRIRTEPPPALACGLWFAPTPARHPSHPSIPPVLARPVSAITKPPRPRRELGLCDTLPPYIHPSLRACWDTHTYVPCRQLPSQRAYAVLQPAPPTPAGPLRPSIQTRGDLTRPDLPAPQAIHLPIQPSCRSSAAEPTASLFRIAASAAARVSPRLASVVPFPIILFWPFLFRGAIVSRFFTFLLSVFLRSPDVLTSTSQRQKHFDNAAGRILQVDHLHPPARRHDIVDQGDGVLVTKMGVDTKKKAPPLPAPTETETTTPTEVTTDISKPGDEKSSYSLPEDGTPVTIRTRGHKANRSQTSLLIEYFEGGKPGSGSDRKPSVRVRLTPSKKSKGDHIQVTETKGTRKASLTRRIPLDEAIASREIQLGGEGGEDAHSMTSYASATEESNVSRNPIDIEIDRNRRRRRPASPLIPTGETYQPGNPSEISAIPTDSFLDGSGPTGELKRSASPSRVGDGIAAAAAGALAGVAMGEISSNKPRGKERVKISDSSAKEKSSDRKRRSKSRTSSVSEPVADEIRSSRRRSSRGHQESNVSAADSSVLSSNLSPSHRSFDTRSMRSGASKSSINNPKLLETVEDAIRRLILPELSALKREQSKREARRGSLTSTGTSASRDDVSTDRRRSSGGHRSEHSRDPSRHKERRNREARHDLDETSLRSASHDSIDAEYRAHDGDATTPKRSNNLLKVAAAGAAGAAAAKALSSAMDDKTDSPDRTQRDRRRRRAESARSRSLGRDRYSEEYDDEDDEMAPAPPMPLMSDINPSELTRTSILSADTDRPHSASEELVSGHDAARGLDSPGSTPTRARTPADLQHTLGTKHANVSHGDLNALPRGQKGYVQEYETDEFGRKVPIGDYDDYERSRNMPEVDDYPEDDFEDRYYSQQDVPPPLKYVPYQAGARGLSPIPSVSGYTEGGSEAPRPLSSRDVHSPNALPSPGKSPEHGRYVRSAHSQDSVPSNMRSREFDRASGHSENERTAAGQAVRGLGANPDFVHPPSGVESAVASLVDGSMLEQSVMTTGSGYDYSGQRDSTISDDLHSKVDRSSKGISPDKMSTDSYHGAGEDMRVATPGSRSQAQSQDYSEYDIDEHGRKVPRTRYRHSPTASEAAITAGAVGAAAAALKAAQGRRQATVEDSADEAFQPAGVSRNKSFKERTTQHGWEPRNTPTHSVDRLDFEDQPKMAASGIPDMNSPMPEIGYMDDDLQTNPSVVEERLDGHRDEHDWSGRATPTQRDIGGYDHDGHDKGGGLGITEVAGAAALGAAAGMAAMHHDEPDELDEWQRTSEERKRDTLVTNPYEDASPIANPALDETILSGRGLDAQFHTGSPGFGQKYDEGYMSNGPVRTPDVEPKGKAIDFGTGANLGDDPFYSPQGHSRHLSGMSQGMASPFYDAATGAGIERIENKDIVALMQHLMVRDAQRSARDTEIVALLMNAALEMRNSFREMKELVQDTGDDVIFANVENTEKLQKAINGPRPYPGAASRSIQSGSQAGTIDDVAAKKKNLWRRALQGLGAKGTSDLSRIEDMLMQLLGEVDVLKMQTAQPVSTGGPGQSYENLQPEAQYEQDKGYEPEGISTASHASQSGHLAASQPKTLAPPFAGERRAVSDHRISTVEENDEEYQYDHPSPSAERMKANLLSPGRPDQVQRGGSVPPETPPQLVDRGDQHPQSAENTPRTDRGKKHKSSSSSGWLPKISRWSETTTSSVGRMLRGSGGKKGGPKYDDFQPPSRSGSSLASYEDNYRHDPYDDKLHTGFSDQNLVPEPHGRDEGPPPTSYQTPEDPKYKAHRNSVNLQHPQPRPGQTERYRTALETSAQEYSNNPTTPRSADWAGSATSLNRLHGNTTRHSNTSSAAAAATAAQEAEYWHSSPGPPRPPKEPIGSPLSPTSPRSTDMARLKESSPPAQQSSESGYGTLTATHLSHYSGSSPKLENRNRSAALGVPTRRPTGPRAMTPRHPDEDAAREERRRKRDTFGTVASEDTDTF</sequence>
<feature type="region of interest" description="Disordered" evidence="1">
    <location>
        <begin position="798"/>
        <end position="873"/>
    </location>
</feature>
<feature type="compositionally biased region" description="Polar residues" evidence="1">
    <location>
        <begin position="1303"/>
        <end position="1312"/>
    </location>
</feature>
<feature type="compositionally biased region" description="Polar residues" evidence="1">
    <location>
        <begin position="2714"/>
        <end position="2730"/>
    </location>
</feature>
<feature type="region of interest" description="Disordered" evidence="1">
    <location>
        <begin position="1252"/>
        <end position="1340"/>
    </location>
</feature>
<keyword evidence="2" id="KW-0472">Membrane</keyword>
<dbReference type="PANTHER" id="PTHR42105:SF1">
    <property type="entry name" value="TRANSALDOLASE"/>
    <property type="match status" value="1"/>
</dbReference>
<feature type="compositionally biased region" description="Polar residues" evidence="1">
    <location>
        <begin position="2458"/>
        <end position="2467"/>
    </location>
</feature>
<feature type="compositionally biased region" description="Polar residues" evidence="1">
    <location>
        <begin position="1444"/>
        <end position="1455"/>
    </location>
</feature>
<feature type="region of interest" description="Disordered" evidence="1">
    <location>
        <begin position="1472"/>
        <end position="1647"/>
    </location>
</feature>
<feature type="compositionally biased region" description="Polar residues" evidence="1">
    <location>
        <begin position="2792"/>
        <end position="2810"/>
    </location>
</feature>
<feature type="compositionally biased region" description="Basic and acidic residues" evidence="1">
    <location>
        <begin position="1919"/>
        <end position="1929"/>
    </location>
</feature>
<evidence type="ECO:0000313" key="4">
    <source>
        <dbReference type="Proteomes" id="UP000245956"/>
    </source>
</evidence>